<gene>
    <name evidence="2" type="ORF">AVEN_25309_1</name>
</gene>
<feature type="region of interest" description="Disordered" evidence="1">
    <location>
        <begin position="1"/>
        <end position="22"/>
    </location>
</feature>
<dbReference type="EMBL" id="BGPR01002867">
    <property type="protein sequence ID" value="GBM80226.1"/>
    <property type="molecule type" value="Genomic_DNA"/>
</dbReference>
<evidence type="ECO:0000313" key="3">
    <source>
        <dbReference type="Proteomes" id="UP000499080"/>
    </source>
</evidence>
<sequence length="117" mass="13159">MWDTTLSPALPQSPDKQRCFGSRITRSSDPKTWLYSTMSSQIRQIEDVIVSRIKGSSDSKDTTLSPCHPSLQTNRDDIGSRISDPPIPKTPLYHHAIAVSRQTGKIYDLESAILRFQ</sequence>
<dbReference type="Proteomes" id="UP000499080">
    <property type="component" value="Unassembled WGS sequence"/>
</dbReference>
<comment type="caution">
    <text evidence="2">The sequence shown here is derived from an EMBL/GenBank/DDBJ whole genome shotgun (WGS) entry which is preliminary data.</text>
</comment>
<dbReference type="AlphaFoldDB" id="A0A4Y2ITG1"/>
<protein>
    <submittedName>
        <fullName evidence="2">Uncharacterized protein</fullName>
    </submittedName>
</protein>
<organism evidence="2 3">
    <name type="scientific">Araneus ventricosus</name>
    <name type="common">Orbweaver spider</name>
    <name type="synonym">Epeira ventricosa</name>
    <dbReference type="NCBI Taxonomy" id="182803"/>
    <lineage>
        <taxon>Eukaryota</taxon>
        <taxon>Metazoa</taxon>
        <taxon>Ecdysozoa</taxon>
        <taxon>Arthropoda</taxon>
        <taxon>Chelicerata</taxon>
        <taxon>Arachnida</taxon>
        <taxon>Araneae</taxon>
        <taxon>Araneomorphae</taxon>
        <taxon>Entelegynae</taxon>
        <taxon>Araneoidea</taxon>
        <taxon>Araneidae</taxon>
        <taxon>Araneus</taxon>
    </lineage>
</organism>
<evidence type="ECO:0000313" key="2">
    <source>
        <dbReference type="EMBL" id="GBM80226.1"/>
    </source>
</evidence>
<evidence type="ECO:0000256" key="1">
    <source>
        <dbReference type="SAM" id="MobiDB-lite"/>
    </source>
</evidence>
<feature type="region of interest" description="Disordered" evidence="1">
    <location>
        <begin position="56"/>
        <end position="86"/>
    </location>
</feature>
<reference evidence="2 3" key="1">
    <citation type="journal article" date="2019" name="Sci. Rep.">
        <title>Orb-weaving spider Araneus ventricosus genome elucidates the spidroin gene catalogue.</title>
        <authorList>
            <person name="Kono N."/>
            <person name="Nakamura H."/>
            <person name="Ohtoshi R."/>
            <person name="Moran D.A.P."/>
            <person name="Shinohara A."/>
            <person name="Yoshida Y."/>
            <person name="Fujiwara M."/>
            <person name="Mori M."/>
            <person name="Tomita M."/>
            <person name="Arakawa K."/>
        </authorList>
    </citation>
    <scope>NUCLEOTIDE SEQUENCE [LARGE SCALE GENOMIC DNA]</scope>
</reference>
<name>A0A4Y2ITG1_ARAVE</name>
<accession>A0A4Y2ITG1</accession>
<proteinExistence type="predicted"/>
<feature type="compositionally biased region" description="Polar residues" evidence="1">
    <location>
        <begin position="62"/>
        <end position="73"/>
    </location>
</feature>
<keyword evidence="3" id="KW-1185">Reference proteome</keyword>